<feature type="domain" description="PGG" evidence="2">
    <location>
        <begin position="292"/>
        <end position="327"/>
    </location>
</feature>
<organism evidence="3 4">
    <name type="scientific">Artemisia annua</name>
    <name type="common">Sweet wormwood</name>
    <dbReference type="NCBI Taxonomy" id="35608"/>
    <lineage>
        <taxon>Eukaryota</taxon>
        <taxon>Viridiplantae</taxon>
        <taxon>Streptophyta</taxon>
        <taxon>Embryophyta</taxon>
        <taxon>Tracheophyta</taxon>
        <taxon>Spermatophyta</taxon>
        <taxon>Magnoliopsida</taxon>
        <taxon>eudicotyledons</taxon>
        <taxon>Gunneridae</taxon>
        <taxon>Pentapetalae</taxon>
        <taxon>asterids</taxon>
        <taxon>campanulids</taxon>
        <taxon>Asterales</taxon>
        <taxon>Asteraceae</taxon>
        <taxon>Asteroideae</taxon>
        <taxon>Anthemideae</taxon>
        <taxon>Artemisiinae</taxon>
        <taxon>Artemisia</taxon>
    </lineage>
</organism>
<dbReference type="EMBL" id="PKPP01001130">
    <property type="protein sequence ID" value="PWA85373.1"/>
    <property type="molecule type" value="Genomic_DNA"/>
</dbReference>
<keyword evidence="1" id="KW-0812">Transmembrane</keyword>
<keyword evidence="1" id="KW-1133">Transmembrane helix</keyword>
<dbReference type="AlphaFoldDB" id="A0A2U1PHY9"/>
<dbReference type="STRING" id="35608.A0A2U1PHY9"/>
<dbReference type="PANTHER" id="PTHR24177:SF472">
    <property type="entry name" value="PGG DOMAIN-CONTAINING PROTEIN"/>
    <property type="match status" value="1"/>
</dbReference>
<dbReference type="Proteomes" id="UP000245207">
    <property type="component" value="Unassembled WGS sequence"/>
</dbReference>
<evidence type="ECO:0000313" key="3">
    <source>
        <dbReference type="EMBL" id="PWA85373.1"/>
    </source>
</evidence>
<protein>
    <submittedName>
        <fullName evidence="3">Ankyrin repeat-containing domain, PGG domain protein</fullName>
    </submittedName>
</protein>
<keyword evidence="4" id="KW-1185">Reference proteome</keyword>
<dbReference type="OrthoDB" id="1925304at2759"/>
<keyword evidence="1" id="KW-0472">Membrane</keyword>
<dbReference type="Pfam" id="PF13962">
    <property type="entry name" value="PGG"/>
    <property type="match status" value="1"/>
</dbReference>
<reference evidence="3 4" key="1">
    <citation type="journal article" date="2018" name="Mol. Plant">
        <title>The genome of Artemisia annua provides insight into the evolution of Asteraceae family and artemisinin biosynthesis.</title>
        <authorList>
            <person name="Shen Q."/>
            <person name="Zhang L."/>
            <person name="Liao Z."/>
            <person name="Wang S."/>
            <person name="Yan T."/>
            <person name="Shi P."/>
            <person name="Liu M."/>
            <person name="Fu X."/>
            <person name="Pan Q."/>
            <person name="Wang Y."/>
            <person name="Lv Z."/>
            <person name="Lu X."/>
            <person name="Zhang F."/>
            <person name="Jiang W."/>
            <person name="Ma Y."/>
            <person name="Chen M."/>
            <person name="Hao X."/>
            <person name="Li L."/>
            <person name="Tang Y."/>
            <person name="Lv G."/>
            <person name="Zhou Y."/>
            <person name="Sun X."/>
            <person name="Brodelius P.E."/>
            <person name="Rose J.K.C."/>
            <person name="Tang K."/>
        </authorList>
    </citation>
    <scope>NUCLEOTIDE SEQUENCE [LARGE SCALE GENOMIC DNA]</scope>
    <source>
        <strain evidence="4">cv. Huhao1</strain>
        <tissue evidence="3">Leaf</tissue>
    </source>
</reference>
<evidence type="ECO:0000313" key="4">
    <source>
        <dbReference type="Proteomes" id="UP000245207"/>
    </source>
</evidence>
<dbReference type="PANTHER" id="PTHR24177">
    <property type="entry name" value="CASKIN"/>
    <property type="match status" value="1"/>
</dbReference>
<gene>
    <name evidence="3" type="ORF">CTI12_AA150090</name>
</gene>
<evidence type="ECO:0000259" key="2">
    <source>
        <dbReference type="Pfam" id="PF13962"/>
    </source>
</evidence>
<dbReference type="InterPro" id="IPR026961">
    <property type="entry name" value="PGG_dom"/>
</dbReference>
<comment type="caution">
    <text evidence="3">The sequence shown here is derived from an EMBL/GenBank/DDBJ whole genome shotgun (WGS) entry which is preliminary data.</text>
</comment>
<evidence type="ECO:0000256" key="1">
    <source>
        <dbReference type="SAM" id="Phobius"/>
    </source>
</evidence>
<accession>A0A2U1PHY9</accession>
<feature type="transmembrane region" description="Helical" evidence="1">
    <location>
        <begin position="300"/>
        <end position="316"/>
    </location>
</feature>
<feature type="transmembrane region" description="Helical" evidence="1">
    <location>
        <begin position="336"/>
        <end position="356"/>
    </location>
</feature>
<dbReference type="GO" id="GO:0016020">
    <property type="term" value="C:membrane"/>
    <property type="evidence" value="ECO:0007669"/>
    <property type="project" value="TreeGrafter"/>
</dbReference>
<name>A0A2U1PHY9_ARTAN</name>
<sequence length="369" mass="42498">MGTMWGSCGHECESHRADDAILKAKHMKRRRFVVAAENESEALQLLRVIWGDIVAQPKNLRKLIFELLDKLEKETRETIQGPDQVSQLKNLVYEHVVKMHVETQALFKQDNKTGPEKGDQAMELQKHISEYVKIYDETLNLISHEAGKEDQAQKVQKLISERIAKMRATTKKETYSHRVLFVAAEMGNTNFLVELIRRSPGLIWKDSTRVTVEKEGCSLKKPRSVFKKTAKQKRLEDVSGVALQMQRELLWFQEVSKMIPPSYKERKNDDDLIPHELFTKEHKELVTQGEIWMKGTANQCMVVAALIATIVFAAAFTVPGGYNQDNEGLFMDSNPYWRICSLASHPISVFAIWSVFRYNSVYIWFKIPL</sequence>
<proteinExistence type="predicted"/>